<evidence type="ECO:0000313" key="1">
    <source>
        <dbReference type="EMBL" id="MFB9213334.1"/>
    </source>
</evidence>
<keyword evidence="2" id="KW-1185">Reference proteome</keyword>
<protein>
    <submittedName>
        <fullName evidence="1">Uncharacterized protein</fullName>
    </submittedName>
</protein>
<dbReference type="EMBL" id="JBHMEW010000067">
    <property type="protein sequence ID" value="MFB9213334.1"/>
    <property type="molecule type" value="Genomic_DNA"/>
</dbReference>
<reference evidence="1 2" key="1">
    <citation type="submission" date="2024-09" db="EMBL/GenBank/DDBJ databases">
        <authorList>
            <person name="Sun Q."/>
            <person name="Mori K."/>
        </authorList>
    </citation>
    <scope>NUCLEOTIDE SEQUENCE [LARGE SCALE GENOMIC DNA]</scope>
    <source>
        <strain evidence="1 2">CECT 7682</strain>
    </source>
</reference>
<name>A0ABV5J928_9BACT</name>
<dbReference type="RefSeq" id="WP_290248617.1">
    <property type="nucleotide sequence ID" value="NZ_JAUFQT010000001.1"/>
</dbReference>
<accession>A0ABV5J928</accession>
<gene>
    <name evidence="1" type="ORF">ACFFUR_16075</name>
</gene>
<organism evidence="1 2">
    <name type="scientific">Echinicola jeungdonensis</name>
    <dbReference type="NCBI Taxonomy" id="709343"/>
    <lineage>
        <taxon>Bacteria</taxon>
        <taxon>Pseudomonadati</taxon>
        <taxon>Bacteroidota</taxon>
        <taxon>Cytophagia</taxon>
        <taxon>Cytophagales</taxon>
        <taxon>Cyclobacteriaceae</taxon>
        <taxon>Echinicola</taxon>
    </lineage>
</organism>
<sequence>MLAPKGTVPIRSDLPYDAYGSFIRINTADNLSYSGELIGIRNDSIFIMGPPLVGLKREEITDARVIVHSPNQYGWSSLLIIPNLIMMVVGSTCEECDSSVAILSGLILSGYNIIGTSFATGTENKKINYFDWEEGQNRVIKFSRFPYEIPPHIQLSKLEPRPKK</sequence>
<proteinExistence type="predicted"/>
<comment type="caution">
    <text evidence="1">The sequence shown here is derived from an EMBL/GenBank/DDBJ whole genome shotgun (WGS) entry which is preliminary data.</text>
</comment>
<evidence type="ECO:0000313" key="2">
    <source>
        <dbReference type="Proteomes" id="UP001589654"/>
    </source>
</evidence>
<dbReference type="Proteomes" id="UP001589654">
    <property type="component" value="Unassembled WGS sequence"/>
</dbReference>